<dbReference type="GO" id="GO:0008017">
    <property type="term" value="F:microtubule binding"/>
    <property type="evidence" value="ECO:0007669"/>
    <property type="project" value="TreeGrafter"/>
</dbReference>
<dbReference type="InterPro" id="IPR003130">
    <property type="entry name" value="GED"/>
</dbReference>
<dbReference type="PROSITE" id="PS51388">
    <property type="entry name" value="GED"/>
    <property type="match status" value="1"/>
</dbReference>
<dbReference type="InterPro" id="IPR027417">
    <property type="entry name" value="P-loop_NTPase"/>
</dbReference>
<dbReference type="GO" id="GO:0005874">
    <property type="term" value="C:microtubule"/>
    <property type="evidence" value="ECO:0007669"/>
    <property type="project" value="TreeGrafter"/>
</dbReference>
<name>A0A166ECP1_9AGAM</name>
<evidence type="ECO:0000256" key="3">
    <source>
        <dbReference type="SAM" id="MobiDB-lite"/>
    </source>
</evidence>
<feature type="compositionally biased region" description="Pro residues" evidence="3">
    <location>
        <begin position="617"/>
        <end position="626"/>
    </location>
</feature>
<keyword evidence="6" id="KW-0378">Hydrolase</keyword>
<feature type="domain" description="GED" evidence="4">
    <location>
        <begin position="736"/>
        <end position="826"/>
    </location>
</feature>
<organism evidence="6 7">
    <name type="scientific">Sistotremastrum suecicum HHB10207 ss-3</name>
    <dbReference type="NCBI Taxonomy" id="1314776"/>
    <lineage>
        <taxon>Eukaryota</taxon>
        <taxon>Fungi</taxon>
        <taxon>Dikarya</taxon>
        <taxon>Basidiomycota</taxon>
        <taxon>Agaricomycotina</taxon>
        <taxon>Agaricomycetes</taxon>
        <taxon>Sistotremastrales</taxon>
        <taxon>Sistotremastraceae</taxon>
        <taxon>Sistotremastrum</taxon>
    </lineage>
</organism>
<dbReference type="Pfam" id="PF01031">
    <property type="entry name" value="Dynamin_M"/>
    <property type="match status" value="2"/>
</dbReference>
<dbReference type="InterPro" id="IPR045063">
    <property type="entry name" value="Dynamin_N"/>
</dbReference>
<evidence type="ECO:0000313" key="6">
    <source>
        <dbReference type="EMBL" id="KZT39445.1"/>
    </source>
</evidence>
<evidence type="ECO:0000256" key="2">
    <source>
        <dbReference type="ARBA" id="ARBA00023134"/>
    </source>
</evidence>
<keyword evidence="7" id="KW-1185">Reference proteome</keyword>
<keyword evidence="1" id="KW-0547">Nucleotide-binding</keyword>
<gene>
    <name evidence="6" type="ORF">SISSUDRAFT_1045624</name>
</gene>
<dbReference type="AlphaFoldDB" id="A0A166ECP1"/>
<dbReference type="SUPFAM" id="SSF52540">
    <property type="entry name" value="P-loop containing nucleoside triphosphate hydrolases"/>
    <property type="match status" value="1"/>
</dbReference>
<feature type="region of interest" description="Disordered" evidence="3">
    <location>
        <begin position="593"/>
        <end position="630"/>
    </location>
</feature>
<dbReference type="Proteomes" id="UP000076798">
    <property type="component" value="Unassembled WGS sequence"/>
</dbReference>
<dbReference type="STRING" id="1314776.A0A166ECP1"/>
<dbReference type="InterPro" id="IPR001401">
    <property type="entry name" value="Dynamin_GTPase"/>
</dbReference>
<dbReference type="InterPro" id="IPR020850">
    <property type="entry name" value="GED_dom"/>
</dbReference>
<proteinExistence type="predicted"/>
<feature type="region of interest" description="Disordered" evidence="3">
    <location>
        <begin position="643"/>
        <end position="670"/>
    </location>
</feature>
<dbReference type="PROSITE" id="PS51718">
    <property type="entry name" value="G_DYNAMIN_2"/>
    <property type="match status" value="1"/>
</dbReference>
<dbReference type="InterPro" id="IPR022812">
    <property type="entry name" value="Dynamin"/>
</dbReference>
<evidence type="ECO:0000256" key="1">
    <source>
        <dbReference type="ARBA" id="ARBA00022741"/>
    </source>
</evidence>
<dbReference type="InterPro" id="IPR030381">
    <property type="entry name" value="G_DYNAMIN_dom"/>
</dbReference>
<dbReference type="SMART" id="SM00053">
    <property type="entry name" value="DYNc"/>
    <property type="match status" value="1"/>
</dbReference>
<keyword evidence="2" id="KW-0342">GTP-binding</keyword>
<dbReference type="Pfam" id="PF02212">
    <property type="entry name" value="GED"/>
    <property type="match status" value="1"/>
</dbReference>
<dbReference type="OrthoDB" id="5061070at2759"/>
<evidence type="ECO:0000313" key="7">
    <source>
        <dbReference type="Proteomes" id="UP000076798"/>
    </source>
</evidence>
<dbReference type="EMBL" id="KV428046">
    <property type="protein sequence ID" value="KZT39445.1"/>
    <property type="molecule type" value="Genomic_DNA"/>
</dbReference>
<protein>
    <submittedName>
        <fullName evidence="6">p-loop containing nucleoside triphosphate hydrolase protein</fullName>
    </submittedName>
</protein>
<dbReference type="GO" id="GO:0005737">
    <property type="term" value="C:cytoplasm"/>
    <property type="evidence" value="ECO:0007669"/>
    <property type="project" value="TreeGrafter"/>
</dbReference>
<dbReference type="GO" id="GO:0005525">
    <property type="term" value="F:GTP binding"/>
    <property type="evidence" value="ECO:0007669"/>
    <property type="project" value="InterPro"/>
</dbReference>
<sequence length="826" mass="91332">MDSQDSNILSSEYATRRKRLMALITQLRGLGAQADLDLPRIVCIGNQSAGKSSLVEAISGITVPRDAGTCTRCPTECRLSASSGKWECQISLRIEFDTKGKRLSKPKIVQFGAIIKDKTLVEIALRRAQAQILAGDPTDKGTMSKLLVMNEDEIRTFSEQASFQKFSKNTICLDITAPDVVDFQFIDLPGIIQNAEPELVNMVETMVTENITGNSIILVTLPMSDDLENQKAARLAQIADPEGRRTIGVLTKPDTLTAGSVRSRANWVDIIEGRKHPLHHGYYCTRQPDDSERARKISPEEARRVETEFFQKTEPWNTCSEPSRFGTKNLVDKLSNLLTHITDQALPALRQKVDESLTASTAQLRKLPPPLTMDPSSELLSMITGFSSDAQSHVNGTDAHVALVQENRSVYRKFKIAIRKTAPEFRPFLKKEANGAALARWDDSAVVDEEPLEPSDKSPNDPVIYLDDLRKHIRSSRTHELPDIVPYPAKLQSIEAFVELWEDPISECFTKVNEGFKRTLIDLIHEHFSRFPALEANIRSLVNSEIEKYESKTLQLLQDLRRLEKVPFTQNEHYLSVTTDKWHSHYKAVRAGAVDGPTGKRKRIAADQGTTATAKPAAPPATPFAPPNGFGLPSSSPFAFSGMVGTAPPAGQAEATTSANPQTAPAAPALAAPKPASFAFNPAPGPSPAMTANFSKAKEDVERRANILHMLAVEGYEDLTFPDLDRLRAPDEYETELKFAAEVRAYFQVSYKRIIDFVPLMINHNYLSDLVGSLQRVLILGLALGDVSRAAAYLAEDPQVVSARTKLSSKQKRLLEVRNELVKFGV</sequence>
<evidence type="ECO:0000259" key="5">
    <source>
        <dbReference type="PROSITE" id="PS51718"/>
    </source>
</evidence>
<reference evidence="6 7" key="1">
    <citation type="journal article" date="2016" name="Mol. Biol. Evol.">
        <title>Comparative Genomics of Early-Diverging Mushroom-Forming Fungi Provides Insights into the Origins of Lignocellulose Decay Capabilities.</title>
        <authorList>
            <person name="Nagy L.G."/>
            <person name="Riley R."/>
            <person name="Tritt A."/>
            <person name="Adam C."/>
            <person name="Daum C."/>
            <person name="Floudas D."/>
            <person name="Sun H."/>
            <person name="Yadav J.S."/>
            <person name="Pangilinan J."/>
            <person name="Larsson K.H."/>
            <person name="Matsuura K."/>
            <person name="Barry K."/>
            <person name="Labutti K."/>
            <person name="Kuo R."/>
            <person name="Ohm R.A."/>
            <person name="Bhattacharya S.S."/>
            <person name="Shirouzu T."/>
            <person name="Yoshinaga Y."/>
            <person name="Martin F.M."/>
            <person name="Grigoriev I.V."/>
            <person name="Hibbett D.S."/>
        </authorList>
    </citation>
    <scope>NUCLEOTIDE SEQUENCE [LARGE SCALE GENOMIC DNA]</scope>
    <source>
        <strain evidence="6 7">HHB10207 ss-3</strain>
    </source>
</reference>
<dbReference type="GO" id="GO:0003924">
    <property type="term" value="F:GTPase activity"/>
    <property type="evidence" value="ECO:0007669"/>
    <property type="project" value="InterPro"/>
</dbReference>
<feature type="domain" description="Dynamin-type G" evidence="5">
    <location>
        <begin position="35"/>
        <end position="347"/>
    </location>
</feature>
<dbReference type="CDD" id="cd08771">
    <property type="entry name" value="DLP_1"/>
    <property type="match status" value="1"/>
</dbReference>
<evidence type="ECO:0000259" key="4">
    <source>
        <dbReference type="PROSITE" id="PS51388"/>
    </source>
</evidence>
<dbReference type="Gene3D" id="3.40.50.300">
    <property type="entry name" value="P-loop containing nucleotide triphosphate hydrolases"/>
    <property type="match status" value="1"/>
</dbReference>
<dbReference type="Gene3D" id="1.20.120.1240">
    <property type="entry name" value="Dynamin, middle domain"/>
    <property type="match status" value="1"/>
</dbReference>
<dbReference type="PRINTS" id="PR00195">
    <property type="entry name" value="DYNAMIN"/>
</dbReference>
<dbReference type="PANTHER" id="PTHR11566">
    <property type="entry name" value="DYNAMIN"/>
    <property type="match status" value="1"/>
</dbReference>
<dbReference type="InterPro" id="IPR000375">
    <property type="entry name" value="Dynamin_stalk"/>
</dbReference>
<dbReference type="GO" id="GO:0016020">
    <property type="term" value="C:membrane"/>
    <property type="evidence" value="ECO:0007669"/>
    <property type="project" value="TreeGrafter"/>
</dbReference>
<dbReference type="Pfam" id="PF00350">
    <property type="entry name" value="Dynamin_N"/>
    <property type="match status" value="1"/>
</dbReference>
<feature type="compositionally biased region" description="Low complexity" evidence="3">
    <location>
        <begin position="655"/>
        <end position="670"/>
    </location>
</feature>
<accession>A0A166ECP1</accession>